<reference evidence="1 2" key="1">
    <citation type="submission" date="2015-07" db="EMBL/GenBank/DDBJ databases">
        <title>The genome of Habropoda laboriosa.</title>
        <authorList>
            <person name="Pan H."/>
            <person name="Kapheim K."/>
        </authorList>
    </citation>
    <scope>NUCLEOTIDE SEQUENCE [LARGE SCALE GENOMIC DNA]</scope>
    <source>
        <strain evidence="1">0110345459</strain>
    </source>
</reference>
<dbReference type="EMBL" id="KQ414646">
    <property type="protein sequence ID" value="KOC66464.1"/>
    <property type="molecule type" value="Genomic_DNA"/>
</dbReference>
<evidence type="ECO:0000313" key="2">
    <source>
        <dbReference type="Proteomes" id="UP000053825"/>
    </source>
</evidence>
<protein>
    <submittedName>
        <fullName evidence="1">Uncharacterized protein</fullName>
    </submittedName>
</protein>
<dbReference type="AlphaFoldDB" id="A0A0L7R6L1"/>
<feature type="non-terminal residue" evidence="1">
    <location>
        <position position="1"/>
    </location>
</feature>
<keyword evidence="2" id="KW-1185">Reference proteome</keyword>
<dbReference type="Proteomes" id="UP000053825">
    <property type="component" value="Unassembled WGS sequence"/>
</dbReference>
<gene>
    <name evidence="1" type="ORF">WH47_08857</name>
</gene>
<sequence>CAYTGSCKCDAYVILVWPMTSSVLLMTFTATTPCPCSFDVHPGQASTSLITKDSANDLAKYIFRLRFLRSLHLFLSIQTFNLQQSRHWYTHHLSFLPYKIVHHLFVSQ</sequence>
<accession>A0A0L7R6L1</accession>
<organism evidence="1 2">
    <name type="scientific">Habropoda laboriosa</name>
    <dbReference type="NCBI Taxonomy" id="597456"/>
    <lineage>
        <taxon>Eukaryota</taxon>
        <taxon>Metazoa</taxon>
        <taxon>Ecdysozoa</taxon>
        <taxon>Arthropoda</taxon>
        <taxon>Hexapoda</taxon>
        <taxon>Insecta</taxon>
        <taxon>Pterygota</taxon>
        <taxon>Neoptera</taxon>
        <taxon>Endopterygota</taxon>
        <taxon>Hymenoptera</taxon>
        <taxon>Apocrita</taxon>
        <taxon>Aculeata</taxon>
        <taxon>Apoidea</taxon>
        <taxon>Anthophila</taxon>
        <taxon>Apidae</taxon>
        <taxon>Habropoda</taxon>
    </lineage>
</organism>
<evidence type="ECO:0000313" key="1">
    <source>
        <dbReference type="EMBL" id="KOC66464.1"/>
    </source>
</evidence>
<proteinExistence type="predicted"/>
<name>A0A0L7R6L1_9HYME</name>